<dbReference type="KEGG" id="shun:DWB77_00452"/>
<dbReference type="EMBL" id="CP032698">
    <property type="protein sequence ID" value="AYG78345.1"/>
    <property type="molecule type" value="Genomic_DNA"/>
</dbReference>
<protein>
    <submittedName>
        <fullName evidence="3">Uncharacterized protein</fullName>
    </submittedName>
</protein>
<feature type="region of interest" description="Disordered" evidence="1">
    <location>
        <begin position="1"/>
        <end position="53"/>
    </location>
</feature>
<feature type="transmembrane region" description="Helical" evidence="2">
    <location>
        <begin position="224"/>
        <end position="246"/>
    </location>
</feature>
<accession>A0A387H3S2</accession>
<evidence type="ECO:0000256" key="2">
    <source>
        <dbReference type="SAM" id="Phobius"/>
    </source>
</evidence>
<evidence type="ECO:0000313" key="4">
    <source>
        <dbReference type="Proteomes" id="UP000271554"/>
    </source>
</evidence>
<sequence>MNRSPPGRPRRPHRPRRPQSRRRTRPPPSGGGEAGPHARHRRHGPYRPRLAPAGVCATTRPRPLESCFGGHCWKPLRRQDGPGRQVICGDTQSCCAPDGGIEKFLEESAAAKKLIKKGEDVLKGLQGNTSSCVNGQGLGVIALRPVCDHPRPRSAWGHRGWDRGGRVAGPRPNVGAHRELRGSAGFGSRASVSGPSGAWVCGNSTHMMNSRLAAVNSHPTELPAWGQVAFVVVFLVAAVFVVTGLIRRRRK</sequence>
<gene>
    <name evidence="3" type="ORF">DWB77_00452</name>
</gene>
<keyword evidence="4" id="KW-1185">Reference proteome</keyword>
<name>A0A387H3S2_9ACTN</name>
<keyword evidence="2" id="KW-0472">Membrane</keyword>
<organism evidence="3 4">
    <name type="scientific">Streptomyces hundungensis</name>
    <dbReference type="NCBI Taxonomy" id="1077946"/>
    <lineage>
        <taxon>Bacteria</taxon>
        <taxon>Bacillati</taxon>
        <taxon>Actinomycetota</taxon>
        <taxon>Actinomycetes</taxon>
        <taxon>Kitasatosporales</taxon>
        <taxon>Streptomycetaceae</taxon>
        <taxon>Streptomyces</taxon>
    </lineage>
</organism>
<feature type="compositionally biased region" description="Basic residues" evidence="1">
    <location>
        <begin position="8"/>
        <end position="25"/>
    </location>
</feature>
<dbReference type="Proteomes" id="UP000271554">
    <property type="component" value="Chromosome"/>
</dbReference>
<reference evidence="3 4" key="1">
    <citation type="submission" date="2018-10" db="EMBL/GenBank/DDBJ databases">
        <title>Relationship between Morphology and Antimicrobial Activity in Streptomyces.</title>
        <authorList>
            <person name="Kang H.J."/>
            <person name="Kim S.B."/>
        </authorList>
    </citation>
    <scope>NUCLEOTIDE SEQUENCE [LARGE SCALE GENOMIC DNA]</scope>
    <source>
        <strain evidence="3 4">BH38</strain>
    </source>
</reference>
<keyword evidence="2" id="KW-1133">Transmembrane helix</keyword>
<proteinExistence type="predicted"/>
<dbReference type="AlphaFoldDB" id="A0A387H3S2"/>
<evidence type="ECO:0000256" key="1">
    <source>
        <dbReference type="SAM" id="MobiDB-lite"/>
    </source>
</evidence>
<feature type="compositionally biased region" description="Basic residues" evidence="1">
    <location>
        <begin position="37"/>
        <end position="46"/>
    </location>
</feature>
<evidence type="ECO:0000313" key="3">
    <source>
        <dbReference type="EMBL" id="AYG78345.1"/>
    </source>
</evidence>
<keyword evidence="2" id="KW-0812">Transmembrane</keyword>